<dbReference type="EMBL" id="CP014646">
    <property type="protein sequence ID" value="AMO36348.1"/>
    <property type="molecule type" value="Genomic_DNA"/>
</dbReference>
<evidence type="ECO:0000313" key="2">
    <source>
        <dbReference type="Proteomes" id="UP000036902"/>
    </source>
</evidence>
<dbReference type="Proteomes" id="UP000036902">
    <property type="component" value="Chromosome"/>
</dbReference>
<proteinExistence type="predicted"/>
<name>A0A127K319_9RHOO</name>
<dbReference type="KEGG" id="thu:AC731_005025"/>
<dbReference type="STRING" id="1134435.AC731_005025"/>
<organism evidence="1 2">
    <name type="scientific">Thauera humireducens</name>
    <dbReference type="NCBI Taxonomy" id="1134435"/>
    <lineage>
        <taxon>Bacteria</taxon>
        <taxon>Pseudomonadati</taxon>
        <taxon>Pseudomonadota</taxon>
        <taxon>Betaproteobacteria</taxon>
        <taxon>Rhodocyclales</taxon>
        <taxon>Zoogloeaceae</taxon>
        <taxon>Thauera</taxon>
    </lineage>
</organism>
<protein>
    <submittedName>
        <fullName evidence="1">Uncharacterized protein</fullName>
    </submittedName>
</protein>
<reference evidence="2" key="1">
    <citation type="submission" date="2016-03" db="EMBL/GenBank/DDBJ databases">
        <authorList>
            <person name="Ma C."/>
            <person name="Zhou S."/>
            <person name="Yang G."/>
        </authorList>
    </citation>
    <scope>NUCLEOTIDE SEQUENCE [LARGE SCALE GENOMIC DNA]</scope>
    <source>
        <strain evidence="2">SgZ-1</strain>
    </source>
</reference>
<gene>
    <name evidence="1" type="ORF">AC731_005025</name>
</gene>
<dbReference type="AlphaFoldDB" id="A0A127K319"/>
<keyword evidence="2" id="KW-1185">Reference proteome</keyword>
<accession>A0A127K319</accession>
<sequence>MTIYTKTPKGQDEIAHRSGDVGQRARRLLILIDGRRGTDELAALSADDAIATTLSQLEEAGLIEAVAAAAPERVMPAAAVEPASRAISGGQAPKAGDLQLARDFMMNTLRTFHGPYAKLGLMKRIQAAPDRDGLMALHEEWLASISETRIGRKRAEELTERLMAVM</sequence>
<dbReference type="RefSeq" id="WP_048709706.1">
    <property type="nucleotide sequence ID" value="NZ_CP014646.1"/>
</dbReference>
<evidence type="ECO:0000313" key="1">
    <source>
        <dbReference type="EMBL" id="AMO36348.1"/>
    </source>
</evidence>